<evidence type="ECO:0000259" key="11">
    <source>
        <dbReference type="SMART" id="SM00861"/>
    </source>
</evidence>
<gene>
    <name evidence="12" type="ORF">GMARGA_LOCUS14538</name>
</gene>
<dbReference type="SMART" id="SM00861">
    <property type="entry name" value="Transket_pyr"/>
    <property type="match status" value="1"/>
</dbReference>
<dbReference type="InterPro" id="IPR049557">
    <property type="entry name" value="Transketolase_CS"/>
</dbReference>
<dbReference type="SUPFAM" id="SSF52518">
    <property type="entry name" value="Thiamin diphosphate-binding fold (THDP-binding)"/>
    <property type="match status" value="2"/>
</dbReference>
<comment type="subunit">
    <text evidence="3 10">Homodimer.</text>
</comment>
<evidence type="ECO:0000256" key="7">
    <source>
        <dbReference type="ARBA" id="ARBA00022842"/>
    </source>
</evidence>
<organism evidence="12 13">
    <name type="scientific">Gigaspora margarita</name>
    <dbReference type="NCBI Taxonomy" id="4874"/>
    <lineage>
        <taxon>Eukaryota</taxon>
        <taxon>Fungi</taxon>
        <taxon>Fungi incertae sedis</taxon>
        <taxon>Mucoromycota</taxon>
        <taxon>Glomeromycotina</taxon>
        <taxon>Glomeromycetes</taxon>
        <taxon>Diversisporales</taxon>
        <taxon>Gigasporaceae</taxon>
        <taxon>Gigaspora</taxon>
    </lineage>
</organism>
<comment type="caution">
    <text evidence="12">The sequence shown here is derived from an EMBL/GenBank/DDBJ whole genome shotgun (WGS) entry which is preliminary data.</text>
</comment>
<dbReference type="InterPro" id="IPR020826">
    <property type="entry name" value="Transketolase_BS"/>
</dbReference>
<dbReference type="InterPro" id="IPR033247">
    <property type="entry name" value="Transketolase_fam"/>
</dbReference>
<evidence type="ECO:0000256" key="6">
    <source>
        <dbReference type="ARBA" id="ARBA00022723"/>
    </source>
</evidence>
<evidence type="ECO:0000256" key="8">
    <source>
        <dbReference type="ARBA" id="ARBA00023052"/>
    </source>
</evidence>
<dbReference type="PANTHER" id="PTHR43522">
    <property type="entry name" value="TRANSKETOLASE"/>
    <property type="match status" value="1"/>
</dbReference>
<reference evidence="12 13" key="1">
    <citation type="submission" date="2021-06" db="EMBL/GenBank/DDBJ databases">
        <authorList>
            <person name="Kallberg Y."/>
            <person name="Tangrot J."/>
            <person name="Rosling A."/>
        </authorList>
    </citation>
    <scope>NUCLEOTIDE SEQUENCE [LARGE SCALE GENOMIC DNA]</scope>
    <source>
        <strain evidence="12 13">120-4 pot B 10/14</strain>
    </source>
</reference>
<dbReference type="SUPFAM" id="SSF52922">
    <property type="entry name" value="TK C-terminal domain-like"/>
    <property type="match status" value="1"/>
</dbReference>
<evidence type="ECO:0000256" key="10">
    <source>
        <dbReference type="RuleBase" id="RU004996"/>
    </source>
</evidence>
<protein>
    <recommendedName>
        <fullName evidence="4 10">Transketolase</fullName>
        <ecNumber evidence="4 10">2.2.1.1</ecNumber>
    </recommendedName>
</protein>
<evidence type="ECO:0000313" key="12">
    <source>
        <dbReference type="EMBL" id="CAG8732625.1"/>
    </source>
</evidence>
<evidence type="ECO:0000313" key="13">
    <source>
        <dbReference type="Proteomes" id="UP000789901"/>
    </source>
</evidence>
<dbReference type="Pfam" id="PF02779">
    <property type="entry name" value="Transket_pyr"/>
    <property type="match status" value="1"/>
</dbReference>
<comment type="catalytic activity">
    <reaction evidence="9 10">
        <text>D-sedoheptulose 7-phosphate + D-glyceraldehyde 3-phosphate = aldehydo-D-ribose 5-phosphate + D-xylulose 5-phosphate</text>
        <dbReference type="Rhea" id="RHEA:10508"/>
        <dbReference type="ChEBI" id="CHEBI:57483"/>
        <dbReference type="ChEBI" id="CHEBI:57737"/>
        <dbReference type="ChEBI" id="CHEBI:58273"/>
        <dbReference type="ChEBI" id="CHEBI:59776"/>
        <dbReference type="EC" id="2.2.1.1"/>
    </reaction>
</comment>
<dbReference type="PROSITE" id="PS00801">
    <property type="entry name" value="TRANSKETOLASE_1"/>
    <property type="match status" value="1"/>
</dbReference>
<keyword evidence="6 10" id="KW-0479">Metal-binding</keyword>
<comment type="cofactor">
    <cofactor evidence="10">
        <name>thiamine diphosphate</name>
        <dbReference type="ChEBI" id="CHEBI:58937"/>
    </cofactor>
    <text evidence="10">Binds 1 thiamine pyrophosphate per subunit.</text>
</comment>
<dbReference type="NCBIfam" id="TIGR00232">
    <property type="entry name" value="tktlase_bact"/>
    <property type="match status" value="1"/>
</dbReference>
<dbReference type="Pfam" id="PF00456">
    <property type="entry name" value="Transketolase_N"/>
    <property type="match status" value="1"/>
</dbReference>
<evidence type="ECO:0000256" key="4">
    <source>
        <dbReference type="ARBA" id="ARBA00013152"/>
    </source>
</evidence>
<comment type="similarity">
    <text evidence="2 10">Belongs to the transketolase family.</text>
</comment>
<evidence type="ECO:0000256" key="9">
    <source>
        <dbReference type="ARBA" id="ARBA00049473"/>
    </source>
</evidence>
<dbReference type="InterPro" id="IPR005474">
    <property type="entry name" value="Transketolase_N"/>
</dbReference>
<keyword evidence="8 10" id="KW-0786">Thiamine pyrophosphate</keyword>
<name>A0ABN7V5E8_GIGMA</name>
<dbReference type="CDD" id="cd07033">
    <property type="entry name" value="TPP_PYR_DXS_TK_like"/>
    <property type="match status" value="1"/>
</dbReference>
<dbReference type="EMBL" id="CAJVQB010009678">
    <property type="protein sequence ID" value="CAG8732625.1"/>
    <property type="molecule type" value="Genomic_DNA"/>
</dbReference>
<evidence type="ECO:0000256" key="5">
    <source>
        <dbReference type="ARBA" id="ARBA00022679"/>
    </source>
</evidence>
<dbReference type="Gene3D" id="3.40.50.920">
    <property type="match status" value="1"/>
</dbReference>
<keyword evidence="7 10" id="KW-0460">Magnesium</keyword>
<evidence type="ECO:0000256" key="3">
    <source>
        <dbReference type="ARBA" id="ARBA00011738"/>
    </source>
</evidence>
<keyword evidence="5 10" id="KW-0808">Transferase</keyword>
<dbReference type="InterPro" id="IPR029061">
    <property type="entry name" value="THDP-binding"/>
</dbReference>
<dbReference type="EC" id="2.2.1.1" evidence="4 10"/>
<dbReference type="PROSITE" id="PS00802">
    <property type="entry name" value="TRANSKETOLASE_2"/>
    <property type="match status" value="1"/>
</dbReference>
<dbReference type="Proteomes" id="UP000789901">
    <property type="component" value="Unassembled WGS sequence"/>
</dbReference>
<comment type="cofactor">
    <cofactor evidence="1">
        <name>Co(2+)</name>
        <dbReference type="ChEBI" id="CHEBI:48828"/>
    </cofactor>
</comment>
<evidence type="ECO:0000256" key="1">
    <source>
        <dbReference type="ARBA" id="ARBA00001941"/>
    </source>
</evidence>
<accession>A0ABN7V5E8</accession>
<keyword evidence="13" id="KW-1185">Reference proteome</keyword>
<dbReference type="InterPro" id="IPR005475">
    <property type="entry name" value="Transketolase-like_Pyr-bd"/>
</dbReference>
<comment type="function">
    <text evidence="10">Catalyzes the transfer of a two-carbon ketol group from a ketose donor to an aldose acceptor, via a covalent intermediate with the cofactor thiamine pyrophosphate.</text>
</comment>
<dbReference type="PANTHER" id="PTHR43522:SF2">
    <property type="entry name" value="TRANSKETOLASE 1-RELATED"/>
    <property type="match status" value="1"/>
</dbReference>
<dbReference type="Gene3D" id="3.40.50.970">
    <property type="match status" value="2"/>
</dbReference>
<keyword evidence="10" id="KW-0106">Calcium</keyword>
<comment type="cofactor">
    <cofactor evidence="10">
        <name>Mg(2+)</name>
        <dbReference type="ChEBI" id="CHEBI:18420"/>
    </cofactor>
    <cofactor evidence="10">
        <name>Ca(2+)</name>
        <dbReference type="ChEBI" id="CHEBI:29108"/>
    </cofactor>
    <cofactor evidence="10">
        <name>Mn(2+)</name>
        <dbReference type="ChEBI" id="CHEBI:29035"/>
    </cofactor>
    <cofactor evidence="10">
        <name>Co(2+)</name>
        <dbReference type="ChEBI" id="CHEBI:48828"/>
    </cofactor>
    <text evidence="10">Binds 1 Mg(2+) ion per subunit. Can also utilize other divalent metal cations, such as Ca(2+), Mn(2+) and Co(2+).</text>
</comment>
<dbReference type="CDD" id="cd02012">
    <property type="entry name" value="TPP_TK"/>
    <property type="match status" value="1"/>
</dbReference>
<dbReference type="InterPro" id="IPR005478">
    <property type="entry name" value="Transketolase_bac-like"/>
</dbReference>
<feature type="domain" description="Transketolase-like pyrimidine-binding" evidence="11">
    <location>
        <begin position="355"/>
        <end position="536"/>
    </location>
</feature>
<dbReference type="InterPro" id="IPR009014">
    <property type="entry name" value="Transketo_C/PFOR_II"/>
</dbReference>
<dbReference type="InterPro" id="IPR055152">
    <property type="entry name" value="Transketolase-like_C_2"/>
</dbReference>
<evidence type="ECO:0000256" key="2">
    <source>
        <dbReference type="ARBA" id="ARBA00007131"/>
    </source>
</evidence>
<dbReference type="Pfam" id="PF22613">
    <property type="entry name" value="Transketolase_C_1"/>
    <property type="match status" value="1"/>
</dbReference>
<sequence length="685" mass="75159">MTSPIDILTINTIRTLAADVVRKANSGHPGAPMGCAPMAHILFSRFITANPANPKWPNRDRFVLSNGHACALQYILLHILGYDLTMDDLIQFRQTDSRTPGHPESHITSGIEVSTGPLGQGFANAVGLAMAQVHCAATFNKPGYDLFTNHTYVICGDGCLQEGVSCEAASLAGHLKLGNLIVLYDDNYVTIDGHTNLSFTEDVLKRFEAYGWHTQYLADGDHDLAGIHEAIERAKKVTDKPSIIKIKTTIGVGSKNQGTEKVHGSPLQPDDIVEIKKLYGFDPEKFFHVPDEVYNYGKQFCEKGAKAEAEWNQLLEKYCSEYHDLGAEIKRRFSSKLPDNWENHLPRYTPSDSPVATRKLSENVLNKIADVLPELIGGSADLTGSNLTRWKTAEEFQADSSGLGTYSGRYVRYGVREHAMSAAMNGLASYGGIIPFGGTFLNFISYGLGAVRLSALSSFRSGYLLTNIAIVMYFNFIGEDGPTHQPIETAASLRALPNLLFLRPADGNEVSGAYLTAIKNHERPSVIALSRQNVPHLEGSSVENTLRGGYILKDVDCAQIILTGTGTELSIAVDAAKLLENEGIKARIVSLPCFDLFDEQSLEYRLSVFPDGIPVLSIEALSTFGWSKYAHASLGMKSFGSSGPYKELYKKYGFTPENTADKAKQVIEFYKVHQVPSLVNRPFKQ</sequence>
<proteinExistence type="inferred from homology"/>